<organism evidence="2 3">
    <name type="scientific">Kitasatospora atroaurantiaca</name>
    <dbReference type="NCBI Taxonomy" id="285545"/>
    <lineage>
        <taxon>Bacteria</taxon>
        <taxon>Bacillati</taxon>
        <taxon>Actinomycetota</taxon>
        <taxon>Actinomycetes</taxon>
        <taxon>Kitasatosporales</taxon>
        <taxon>Streptomycetaceae</taxon>
        <taxon>Kitasatospora</taxon>
    </lineage>
</organism>
<reference evidence="2 3" key="1">
    <citation type="submission" date="2019-06" db="EMBL/GenBank/DDBJ databases">
        <title>Sequencing the genomes of 1000 actinobacteria strains.</title>
        <authorList>
            <person name="Klenk H.-P."/>
        </authorList>
    </citation>
    <scope>NUCLEOTIDE SEQUENCE [LARGE SCALE GENOMIC DNA]</scope>
    <source>
        <strain evidence="2 3">DSM 41649</strain>
    </source>
</reference>
<accession>A0A561EVK4</accession>
<proteinExistence type="predicted"/>
<dbReference type="Pfam" id="PF24693">
    <property type="entry name" value="DUF7660"/>
    <property type="match status" value="1"/>
</dbReference>
<dbReference type="EMBL" id="VIVR01000001">
    <property type="protein sequence ID" value="TWE19639.1"/>
    <property type="molecule type" value="Genomic_DNA"/>
</dbReference>
<protein>
    <recommendedName>
        <fullName evidence="1">DUF7660 domain-containing protein</fullName>
    </recommendedName>
</protein>
<evidence type="ECO:0000313" key="2">
    <source>
        <dbReference type="EMBL" id="TWE19639.1"/>
    </source>
</evidence>
<sequence length="88" mass="9821">MAVNWPDPALNEINTREDLAKYLQGLAILLRDGKLELQNPSTSDFVDASARWTKSMDGFFKNVIGEPVPEVPDWALIAAIFRAAVVYE</sequence>
<evidence type="ECO:0000313" key="3">
    <source>
        <dbReference type="Proteomes" id="UP000318416"/>
    </source>
</evidence>
<comment type="caution">
    <text evidence="2">The sequence shown here is derived from an EMBL/GenBank/DDBJ whole genome shotgun (WGS) entry which is preliminary data.</text>
</comment>
<name>A0A561EVK4_9ACTN</name>
<dbReference type="InterPro" id="IPR056077">
    <property type="entry name" value="DUF7660"/>
</dbReference>
<dbReference type="AlphaFoldDB" id="A0A561EVK4"/>
<evidence type="ECO:0000259" key="1">
    <source>
        <dbReference type="Pfam" id="PF24693"/>
    </source>
</evidence>
<gene>
    <name evidence="2" type="ORF">FB465_4758</name>
</gene>
<dbReference type="Proteomes" id="UP000318416">
    <property type="component" value="Unassembled WGS sequence"/>
</dbReference>
<feature type="domain" description="DUF7660" evidence="1">
    <location>
        <begin position="15"/>
        <end position="88"/>
    </location>
</feature>
<keyword evidence="3" id="KW-1185">Reference proteome</keyword>